<feature type="chain" id="PRO_5004194892" evidence="1">
    <location>
        <begin position="27"/>
        <end position="306"/>
    </location>
</feature>
<dbReference type="EMBL" id="AAQH01000001">
    <property type="protein sequence ID" value="EAT13831.1"/>
    <property type="molecule type" value="Genomic_DNA"/>
</dbReference>
<keyword evidence="3" id="KW-1185">Reference proteome</keyword>
<accession>Q1N5W1</accession>
<keyword evidence="1" id="KW-0732">Signal</keyword>
<sequence>MEIHKLINSSLKFGSVLLLSLSLANAAHSTAYIRLHYGYYGSQHAFVEDEATQQSIMQSIDINLLTWRRKRVGYLSRGPRLQWIQAEQLTQVSATLPIYQWTPDHGAYFEYRYSQWQLDTNWSTSRLYLQDNGTAVSTGIGESRIESEQTQWQLYWLEGVNQEGPINRVGLSYLQQNTPASAEISGVTADLYDADFTGWGIQLGRIKHDRGLNFQWLLDIYNLQTDFSNSVTQHRATARGESEDLRLNLQLDWHYRYRIEPYWYWVPKVGSQLTYQTQSDTNPQIVKHDAFTSVDWYASLGLEITF</sequence>
<dbReference type="HOGENOM" id="CLU_908112_0_0_6"/>
<gene>
    <name evidence="2" type="ORF">RED65_10574</name>
</gene>
<comment type="caution">
    <text evidence="2">The sequence shown here is derived from an EMBL/GenBank/DDBJ whole genome shotgun (WGS) entry which is preliminary data.</text>
</comment>
<dbReference type="Proteomes" id="UP000004263">
    <property type="component" value="Unassembled WGS sequence"/>
</dbReference>
<organism evidence="2 3">
    <name type="scientific">Bermanella marisrubri</name>
    <dbReference type="NCBI Taxonomy" id="207949"/>
    <lineage>
        <taxon>Bacteria</taxon>
        <taxon>Pseudomonadati</taxon>
        <taxon>Pseudomonadota</taxon>
        <taxon>Gammaproteobacteria</taxon>
        <taxon>Oceanospirillales</taxon>
        <taxon>Oceanospirillaceae</taxon>
        <taxon>Bermanella</taxon>
    </lineage>
</organism>
<dbReference type="AlphaFoldDB" id="Q1N5W1"/>
<evidence type="ECO:0000256" key="1">
    <source>
        <dbReference type="SAM" id="SignalP"/>
    </source>
</evidence>
<name>Q1N5W1_9GAMM</name>
<evidence type="ECO:0000313" key="3">
    <source>
        <dbReference type="Proteomes" id="UP000004263"/>
    </source>
</evidence>
<reference evidence="2 3" key="1">
    <citation type="submission" date="2006-03" db="EMBL/GenBank/DDBJ databases">
        <authorList>
            <person name="Pinhassi J."/>
            <person name="Pedros-Alio C."/>
            <person name="Ferriera S."/>
            <person name="Johnson J."/>
            <person name="Kravitz S."/>
            <person name="Halpern A."/>
            <person name="Remington K."/>
            <person name="Beeson K."/>
            <person name="Tran B."/>
            <person name="Rogers Y.-H."/>
            <person name="Friedman R."/>
            <person name="Venter J.C."/>
        </authorList>
    </citation>
    <scope>NUCLEOTIDE SEQUENCE [LARGE SCALE GENOMIC DNA]</scope>
    <source>
        <strain evidence="2 3">RED65</strain>
    </source>
</reference>
<protein>
    <submittedName>
        <fullName evidence="2">Uncharacterized protein</fullName>
    </submittedName>
</protein>
<dbReference type="RefSeq" id="WP_007017252.1">
    <property type="nucleotide sequence ID" value="NZ_CH724113.1"/>
</dbReference>
<proteinExistence type="predicted"/>
<evidence type="ECO:0000313" key="2">
    <source>
        <dbReference type="EMBL" id="EAT13831.1"/>
    </source>
</evidence>
<feature type="signal peptide" evidence="1">
    <location>
        <begin position="1"/>
        <end position="26"/>
    </location>
</feature>